<protein>
    <recommendedName>
        <fullName evidence="2">Phage shock protein PspC N-terminal domain-containing protein</fullName>
    </recommendedName>
</protein>
<dbReference type="RefSeq" id="WP_070177997.1">
    <property type="nucleotide sequence ID" value="NZ_BMJR01000002.1"/>
</dbReference>
<reference evidence="3 4" key="1">
    <citation type="submission" date="2016-09" db="EMBL/GenBank/DDBJ databases">
        <title>Alteromonas lipolytica, a new species isolated from sea water.</title>
        <authorList>
            <person name="Wu Y.-H."/>
            <person name="Cheng H."/>
            <person name="Xu X.-W."/>
        </authorList>
    </citation>
    <scope>NUCLEOTIDE SEQUENCE [LARGE SCALE GENOMIC DNA]</scope>
    <source>
        <strain evidence="3 4">JW12</strain>
    </source>
</reference>
<dbReference type="AlphaFoldDB" id="A0A1E8FCG5"/>
<keyword evidence="4" id="KW-1185">Reference proteome</keyword>
<evidence type="ECO:0000256" key="1">
    <source>
        <dbReference type="SAM" id="Phobius"/>
    </source>
</evidence>
<sequence>MKTIYEKKRVSRDLSRAVISGVCAGVARYADIDPVWVRAGAALGLVFMPMITLPAYVAAVILLPRRA</sequence>
<evidence type="ECO:0000313" key="3">
    <source>
        <dbReference type="EMBL" id="OFI33622.1"/>
    </source>
</evidence>
<evidence type="ECO:0000313" key="4">
    <source>
        <dbReference type="Proteomes" id="UP000176037"/>
    </source>
</evidence>
<name>A0A1E8FCG5_9ALTE</name>
<organism evidence="3 4">
    <name type="scientific">Alteromonas lipolytica</name>
    <dbReference type="NCBI Taxonomy" id="1856405"/>
    <lineage>
        <taxon>Bacteria</taxon>
        <taxon>Pseudomonadati</taxon>
        <taxon>Pseudomonadota</taxon>
        <taxon>Gammaproteobacteria</taxon>
        <taxon>Alteromonadales</taxon>
        <taxon>Alteromonadaceae</taxon>
        <taxon>Alteromonas/Salinimonas group</taxon>
        <taxon>Alteromonas</taxon>
    </lineage>
</organism>
<dbReference type="EMBL" id="MJIC01000015">
    <property type="protein sequence ID" value="OFI33622.1"/>
    <property type="molecule type" value="Genomic_DNA"/>
</dbReference>
<feature type="transmembrane region" description="Helical" evidence="1">
    <location>
        <begin position="36"/>
        <end position="63"/>
    </location>
</feature>
<dbReference type="InterPro" id="IPR007168">
    <property type="entry name" value="Phageshock_PspC_N"/>
</dbReference>
<dbReference type="Pfam" id="PF04024">
    <property type="entry name" value="PspC"/>
    <property type="match status" value="1"/>
</dbReference>
<evidence type="ECO:0000259" key="2">
    <source>
        <dbReference type="Pfam" id="PF04024"/>
    </source>
</evidence>
<dbReference type="OrthoDB" id="5772680at2"/>
<keyword evidence="1" id="KW-0812">Transmembrane</keyword>
<dbReference type="STRING" id="1856405.BFC17_04610"/>
<proteinExistence type="predicted"/>
<keyword evidence="1" id="KW-1133">Transmembrane helix</keyword>
<comment type="caution">
    <text evidence="3">The sequence shown here is derived from an EMBL/GenBank/DDBJ whole genome shotgun (WGS) entry which is preliminary data.</text>
</comment>
<feature type="domain" description="Phage shock protein PspC N-terminal" evidence="2">
    <location>
        <begin position="8"/>
        <end position="65"/>
    </location>
</feature>
<gene>
    <name evidence="3" type="ORF">BFC17_04610</name>
</gene>
<dbReference type="Proteomes" id="UP000176037">
    <property type="component" value="Unassembled WGS sequence"/>
</dbReference>
<keyword evidence="1" id="KW-0472">Membrane</keyword>
<accession>A0A1E8FCG5</accession>